<proteinExistence type="predicted"/>
<protein>
    <submittedName>
        <fullName evidence="2">Uncharacterized protein</fullName>
    </submittedName>
</protein>
<evidence type="ECO:0000313" key="2">
    <source>
        <dbReference type="EMBL" id="KAK2846141.1"/>
    </source>
</evidence>
<name>A0AA88MVK3_TACVA</name>
<sequence>MPQRTLDGTERLMELERRAFCRVASRPFTPWQPLINRVTVWTAGRITEPLPEEQERKSRPCPSGLIRSPPPIRHV</sequence>
<reference evidence="2" key="1">
    <citation type="submission" date="2023-08" db="EMBL/GenBank/DDBJ databases">
        <title>Pelteobagrus vachellii genome.</title>
        <authorList>
            <person name="Liu H."/>
        </authorList>
    </citation>
    <scope>NUCLEOTIDE SEQUENCE</scope>
    <source>
        <strain evidence="2">PRFRI_2022a</strain>
        <tissue evidence="2">Muscle</tissue>
    </source>
</reference>
<gene>
    <name evidence="2" type="ORF">Q7C36_010995</name>
</gene>
<organism evidence="2 3">
    <name type="scientific">Tachysurus vachellii</name>
    <name type="common">Darkbarbel catfish</name>
    <name type="synonym">Pelteobagrus vachellii</name>
    <dbReference type="NCBI Taxonomy" id="175792"/>
    <lineage>
        <taxon>Eukaryota</taxon>
        <taxon>Metazoa</taxon>
        <taxon>Chordata</taxon>
        <taxon>Craniata</taxon>
        <taxon>Vertebrata</taxon>
        <taxon>Euteleostomi</taxon>
        <taxon>Actinopterygii</taxon>
        <taxon>Neopterygii</taxon>
        <taxon>Teleostei</taxon>
        <taxon>Ostariophysi</taxon>
        <taxon>Siluriformes</taxon>
        <taxon>Bagridae</taxon>
        <taxon>Tachysurus</taxon>
    </lineage>
</organism>
<feature type="region of interest" description="Disordered" evidence="1">
    <location>
        <begin position="47"/>
        <end position="75"/>
    </location>
</feature>
<evidence type="ECO:0000313" key="3">
    <source>
        <dbReference type="Proteomes" id="UP001187315"/>
    </source>
</evidence>
<dbReference type="Proteomes" id="UP001187315">
    <property type="component" value="Unassembled WGS sequence"/>
</dbReference>
<accession>A0AA88MVK3</accession>
<dbReference type="EMBL" id="JAVHJS010000010">
    <property type="protein sequence ID" value="KAK2846141.1"/>
    <property type="molecule type" value="Genomic_DNA"/>
</dbReference>
<keyword evidence="3" id="KW-1185">Reference proteome</keyword>
<evidence type="ECO:0000256" key="1">
    <source>
        <dbReference type="SAM" id="MobiDB-lite"/>
    </source>
</evidence>
<dbReference type="AlphaFoldDB" id="A0AA88MVK3"/>
<comment type="caution">
    <text evidence="2">The sequence shown here is derived from an EMBL/GenBank/DDBJ whole genome shotgun (WGS) entry which is preliminary data.</text>
</comment>